<keyword evidence="1" id="KW-1133">Transmembrane helix</keyword>
<keyword evidence="1" id="KW-0472">Membrane</keyword>
<dbReference type="EMBL" id="JBHSMC010000011">
    <property type="protein sequence ID" value="MFC5464779.1"/>
    <property type="molecule type" value="Genomic_DNA"/>
</dbReference>
<dbReference type="Pfam" id="PF19754">
    <property type="entry name" value="DUF6241"/>
    <property type="match status" value="1"/>
</dbReference>
<feature type="transmembrane region" description="Helical" evidence="1">
    <location>
        <begin position="9"/>
        <end position="31"/>
    </location>
</feature>
<evidence type="ECO:0000313" key="3">
    <source>
        <dbReference type="Proteomes" id="UP001596147"/>
    </source>
</evidence>
<keyword evidence="3" id="KW-1185">Reference proteome</keyword>
<sequence length="187" mass="21837">MITIKGGKIIILVTVLCILFVVIAFITFFYLQNNKSTVTIMEKQVVVSDKDSETATVLQIQEEEREETVEEEFPINMHENRVQTAIHRMSHQKIRADEKWGFLPLTDERVQRLIEVVEANDYKHSETYMAILKRWERHDFSQADKDHNAIWTIQNGTIGKATGLLTIEEEKAFIRKHFKTIEVDFAN</sequence>
<proteinExistence type="predicted"/>
<dbReference type="Proteomes" id="UP001596147">
    <property type="component" value="Unassembled WGS sequence"/>
</dbReference>
<reference evidence="3" key="1">
    <citation type="journal article" date="2019" name="Int. J. Syst. Evol. Microbiol.">
        <title>The Global Catalogue of Microorganisms (GCM) 10K type strain sequencing project: providing services to taxonomists for standard genome sequencing and annotation.</title>
        <authorList>
            <consortium name="The Broad Institute Genomics Platform"/>
            <consortium name="The Broad Institute Genome Sequencing Center for Infectious Disease"/>
            <person name="Wu L."/>
            <person name="Ma J."/>
        </authorList>
    </citation>
    <scope>NUCLEOTIDE SEQUENCE [LARGE SCALE GENOMIC DNA]</scope>
    <source>
        <strain evidence="3">CGMCC 1.12237</strain>
    </source>
</reference>
<evidence type="ECO:0000256" key="1">
    <source>
        <dbReference type="SAM" id="Phobius"/>
    </source>
</evidence>
<keyword evidence="1" id="KW-0812">Transmembrane</keyword>
<accession>A0ABW0LFW1</accession>
<protein>
    <submittedName>
        <fullName evidence="2">DUF6241 domain-containing protein</fullName>
    </submittedName>
</protein>
<comment type="caution">
    <text evidence="2">The sequence shown here is derived from an EMBL/GenBank/DDBJ whole genome shotgun (WGS) entry which is preliminary data.</text>
</comment>
<evidence type="ECO:0000313" key="2">
    <source>
        <dbReference type="EMBL" id="MFC5464779.1"/>
    </source>
</evidence>
<organism evidence="2 3">
    <name type="scientific">Lederbergia graminis</name>
    <dbReference type="NCBI Taxonomy" id="735518"/>
    <lineage>
        <taxon>Bacteria</taxon>
        <taxon>Bacillati</taxon>
        <taxon>Bacillota</taxon>
        <taxon>Bacilli</taxon>
        <taxon>Bacillales</taxon>
        <taxon>Bacillaceae</taxon>
        <taxon>Lederbergia</taxon>
    </lineage>
</organism>
<dbReference type="InterPro" id="IPR046208">
    <property type="entry name" value="DUF6241"/>
</dbReference>
<gene>
    <name evidence="2" type="ORF">ACFPM4_08435</name>
</gene>
<name>A0ABW0LFW1_9BACI</name>